<dbReference type="PRINTS" id="PR00412">
    <property type="entry name" value="EPOXHYDRLASE"/>
</dbReference>
<dbReference type="InterPro" id="IPR000639">
    <property type="entry name" value="Epox_hydrolase-like"/>
</dbReference>
<dbReference type="Proteomes" id="UP000245802">
    <property type="component" value="Chromosome"/>
</dbReference>
<feature type="domain" description="AB hydrolase-1" evidence="1">
    <location>
        <begin position="23"/>
        <end position="250"/>
    </location>
</feature>
<protein>
    <submittedName>
        <fullName evidence="2">Alpha/beta hydrolase</fullName>
    </submittedName>
</protein>
<evidence type="ECO:0000313" key="3">
    <source>
        <dbReference type="Proteomes" id="UP000245802"/>
    </source>
</evidence>
<sequence length="265" mass="27138">MPVCTLPSGPTIGYDDTGGGSAPPLVLLHAFPLDRSMWQPQLAALAAHARVIAPDFPGFGESSPGAFTVDSAADLVAEFLGALGIGKAVVGGLSMGGYVALAFARRHADKLAGLILADTRAGVDDSSARENRTKSIELTREKGSAALFEGMAAKVLSDSTRDNKPEVVERLKGVAAKQPAESVIAALVALRDRPDANPGLKGVTVPTLVLVGEHDGVTPPLSSANLAAQIRGSTLIHIPGAGHLSNVENPDAFNAAVRNFLAATA</sequence>
<accession>A0A2Z3HI42</accession>
<dbReference type="PANTHER" id="PTHR43798">
    <property type="entry name" value="MONOACYLGLYCEROL LIPASE"/>
    <property type="match status" value="1"/>
</dbReference>
<dbReference type="SUPFAM" id="SSF53474">
    <property type="entry name" value="alpha/beta-Hydrolases"/>
    <property type="match status" value="1"/>
</dbReference>
<dbReference type="PRINTS" id="PR00111">
    <property type="entry name" value="ABHYDROLASE"/>
</dbReference>
<dbReference type="EMBL" id="CP025958">
    <property type="protein sequence ID" value="AWM41494.1"/>
    <property type="molecule type" value="Genomic_DNA"/>
</dbReference>
<evidence type="ECO:0000259" key="1">
    <source>
        <dbReference type="Pfam" id="PF00561"/>
    </source>
</evidence>
<evidence type="ECO:0000313" key="2">
    <source>
        <dbReference type="EMBL" id="AWM41494.1"/>
    </source>
</evidence>
<keyword evidence="3" id="KW-1185">Reference proteome</keyword>
<dbReference type="OrthoDB" id="252464at2"/>
<dbReference type="InterPro" id="IPR000073">
    <property type="entry name" value="AB_hydrolase_1"/>
</dbReference>
<dbReference type="InterPro" id="IPR050266">
    <property type="entry name" value="AB_hydrolase_sf"/>
</dbReference>
<dbReference type="GO" id="GO:0016787">
    <property type="term" value="F:hydrolase activity"/>
    <property type="evidence" value="ECO:0007669"/>
    <property type="project" value="UniProtKB-KW"/>
</dbReference>
<reference evidence="2 3" key="1">
    <citation type="submission" date="2018-01" db="EMBL/GenBank/DDBJ databases">
        <title>G. obscuriglobus.</title>
        <authorList>
            <person name="Franke J."/>
            <person name="Blomberg W."/>
            <person name="Selmecki A."/>
        </authorList>
    </citation>
    <scope>NUCLEOTIDE SEQUENCE [LARGE SCALE GENOMIC DNA]</scope>
    <source>
        <strain evidence="2 3">DSM 5831</strain>
    </source>
</reference>
<dbReference type="InterPro" id="IPR029058">
    <property type="entry name" value="AB_hydrolase_fold"/>
</dbReference>
<proteinExistence type="predicted"/>
<dbReference type="KEGG" id="gog:C1280_33835"/>
<dbReference type="Pfam" id="PF00561">
    <property type="entry name" value="Abhydrolase_1"/>
    <property type="match status" value="1"/>
</dbReference>
<keyword evidence="2" id="KW-0378">Hydrolase</keyword>
<dbReference type="Gene3D" id="3.40.50.1820">
    <property type="entry name" value="alpha/beta hydrolase"/>
    <property type="match status" value="1"/>
</dbReference>
<name>A0A2Z3HI42_9BACT</name>
<gene>
    <name evidence="2" type="ORF">C1280_33835</name>
</gene>
<dbReference type="RefSeq" id="WP_010041133.1">
    <property type="nucleotide sequence ID" value="NZ_CP025958.1"/>
</dbReference>
<dbReference type="PANTHER" id="PTHR43798:SF29">
    <property type="entry name" value="AB HYDROLASE-1 DOMAIN-CONTAINING PROTEIN"/>
    <property type="match status" value="1"/>
</dbReference>
<organism evidence="2 3">
    <name type="scientific">Gemmata obscuriglobus</name>
    <dbReference type="NCBI Taxonomy" id="114"/>
    <lineage>
        <taxon>Bacteria</taxon>
        <taxon>Pseudomonadati</taxon>
        <taxon>Planctomycetota</taxon>
        <taxon>Planctomycetia</taxon>
        <taxon>Gemmatales</taxon>
        <taxon>Gemmataceae</taxon>
        <taxon>Gemmata</taxon>
    </lineage>
</organism>
<dbReference type="AlphaFoldDB" id="A0A2Z3HI42"/>